<protein>
    <recommendedName>
        <fullName evidence="4">Nuclear matrix protein</fullName>
    </recommendedName>
</protein>
<keyword evidence="3" id="KW-1185">Reference proteome</keyword>
<reference evidence="2 3" key="1">
    <citation type="submission" date="2015-07" db="EMBL/GenBank/DDBJ databases">
        <title>Draft Genome Sequence of Malassezia furfur CBS1878 and Malassezia pachydermatis CBS1879.</title>
        <authorList>
            <person name="Triana S."/>
            <person name="Ohm R."/>
            <person name="Gonzalez A."/>
            <person name="DeCock H."/>
            <person name="Restrepo S."/>
            <person name="Celis A."/>
        </authorList>
    </citation>
    <scope>NUCLEOTIDE SEQUENCE [LARGE SCALE GENOMIC DNA]</scope>
    <source>
        <strain evidence="2 3">CBS 1879</strain>
    </source>
</reference>
<dbReference type="STRING" id="77020.A0A0M9VNW2"/>
<feature type="region of interest" description="Disordered" evidence="1">
    <location>
        <begin position="590"/>
        <end position="703"/>
    </location>
</feature>
<gene>
    <name evidence="2" type="ORF">Malapachy_1951</name>
</gene>
<organism evidence="2 3">
    <name type="scientific">Malassezia pachydermatis</name>
    <dbReference type="NCBI Taxonomy" id="77020"/>
    <lineage>
        <taxon>Eukaryota</taxon>
        <taxon>Fungi</taxon>
        <taxon>Dikarya</taxon>
        <taxon>Basidiomycota</taxon>
        <taxon>Ustilaginomycotina</taxon>
        <taxon>Malasseziomycetes</taxon>
        <taxon>Malasseziales</taxon>
        <taxon>Malasseziaceae</taxon>
        <taxon>Malassezia</taxon>
    </lineage>
</organism>
<dbReference type="GO" id="GO:0006406">
    <property type="term" value="P:mRNA export from nucleus"/>
    <property type="evidence" value="ECO:0007669"/>
    <property type="project" value="TreeGrafter"/>
</dbReference>
<feature type="compositionally biased region" description="Low complexity" evidence="1">
    <location>
        <begin position="667"/>
        <end position="682"/>
    </location>
</feature>
<evidence type="ECO:0000256" key="1">
    <source>
        <dbReference type="SAM" id="MobiDB-lite"/>
    </source>
</evidence>
<dbReference type="VEuPathDB" id="FungiDB:Malapachy_1951"/>
<dbReference type="InterPro" id="IPR021861">
    <property type="entry name" value="THO_THOC1"/>
</dbReference>
<dbReference type="EMBL" id="LGAV01000005">
    <property type="protein sequence ID" value="KOS13785.1"/>
    <property type="molecule type" value="Genomic_DNA"/>
</dbReference>
<evidence type="ECO:0000313" key="2">
    <source>
        <dbReference type="EMBL" id="KOS13785.1"/>
    </source>
</evidence>
<comment type="caution">
    <text evidence="2">The sequence shown here is derived from an EMBL/GenBank/DDBJ whole genome shotgun (WGS) entry which is preliminary data.</text>
</comment>
<dbReference type="GO" id="GO:0000445">
    <property type="term" value="C:THO complex part of transcription export complex"/>
    <property type="evidence" value="ECO:0007669"/>
    <property type="project" value="TreeGrafter"/>
</dbReference>
<name>A0A0M9VNW2_9BASI</name>
<dbReference type="OrthoDB" id="9402762at2759"/>
<evidence type="ECO:0000313" key="3">
    <source>
        <dbReference type="Proteomes" id="UP000037751"/>
    </source>
</evidence>
<dbReference type="RefSeq" id="XP_017991417.1">
    <property type="nucleotide sequence ID" value="XM_018136447.1"/>
</dbReference>
<sequence length="703" mass="77256">MSARRDTIAQWTSALEGQLPAWHAALQTAKQASTSTSWDPAAVSACMQATLPSLLPLYEQASDMCKAARTEADKPCVWDDVLFTSTWELIHAYILSAGHVNDVMDRVDMALVLADAGCVDASLPLSSLEDWMEQAPLSACMAMVSYLEIRASWLTENMVPTSGKGLVYLRLCNELLRRLSRAHTRHAAVAGRILSLLASTFAVHERSGVNLKGDFDTARSTQIDEVVAEAPSLSKPTLDEVLAHPQFYRLFWSLQSYFANPALLFGEEAIDIPGRDAAIALGLETEATCMSTFQGSIGCVLNVFQHLNKEAGRAKPRVAAAAAAAAAADEQEMVYPKYLGAHELFAYQLHDVAFRRQFVIQCLMLFQYLLGQSQASRERAKDWKNQLLVLPYELKEKDETWARKTWRQAQSVLRQSGADSDVYLDTILPILRRESSWIQWKGAGAPSIEKRPLEAEVEQAWVKRVPASRECSTSAYPHALGTAELSAIWADGFHVVPPRQIEVQDEEGHMHIRTMDGWEDLEFPQVPPSVVSMQRQLQQTDDDDHRQSIAWRALRCVGREHMHLVAHMTTLDDLPSLLAVMEAERKGAAYDVPTIGAEPPMDEDEGMAGPPADPSVEDSMSDVPRSEAASDAGDDNDSANDNERTTPTQPAHTLAPAPAPGRERASSSDLSSSDSSPLSPSSQEADADATFMTARAQEPESES</sequence>
<dbReference type="PANTHER" id="PTHR13265">
    <property type="entry name" value="THO COMPLEX SUBUNIT 1"/>
    <property type="match status" value="1"/>
</dbReference>
<dbReference type="Proteomes" id="UP000037751">
    <property type="component" value="Unassembled WGS sequence"/>
</dbReference>
<dbReference type="GeneID" id="28728322"/>
<dbReference type="AlphaFoldDB" id="A0A0M9VNW2"/>
<dbReference type="Pfam" id="PF11957">
    <property type="entry name" value="efThoc1"/>
    <property type="match status" value="1"/>
</dbReference>
<proteinExistence type="predicted"/>
<dbReference type="PANTHER" id="PTHR13265:SF0">
    <property type="entry name" value="HPR1"/>
    <property type="match status" value="1"/>
</dbReference>
<accession>A0A0M9VNW2</accession>
<evidence type="ECO:0008006" key="4">
    <source>
        <dbReference type="Google" id="ProtNLM"/>
    </source>
</evidence>